<dbReference type="Gene3D" id="2.40.50.140">
    <property type="entry name" value="Nucleic acid-binding proteins"/>
    <property type="match status" value="1"/>
</dbReference>
<feature type="binding site" evidence="11 12">
    <location>
        <position position="321"/>
    </location>
    <ligand>
        <name>S-adenosyl-L-methionine</name>
        <dbReference type="ChEBI" id="CHEBI:59789"/>
    </ligand>
</feature>
<evidence type="ECO:0000256" key="11">
    <source>
        <dbReference type="HAMAP-Rule" id="MF_01010"/>
    </source>
</evidence>
<dbReference type="PATRIC" id="fig|1028803.3.peg.1234"/>
<feature type="binding site" evidence="11 12">
    <location>
        <position position="271"/>
    </location>
    <ligand>
        <name>S-adenosyl-L-methionine</name>
        <dbReference type="ChEBI" id="CHEBI:59789"/>
    </ligand>
</feature>
<dbReference type="GO" id="GO:0051539">
    <property type="term" value="F:4 iron, 4 sulfur cluster binding"/>
    <property type="evidence" value="ECO:0007669"/>
    <property type="project" value="UniProtKB-KW"/>
</dbReference>
<accession>F9GQ34</accession>
<dbReference type="GO" id="GO:0070475">
    <property type="term" value="P:rRNA base methylation"/>
    <property type="evidence" value="ECO:0007669"/>
    <property type="project" value="TreeGrafter"/>
</dbReference>
<evidence type="ECO:0000256" key="10">
    <source>
        <dbReference type="ARBA" id="ARBA00059995"/>
    </source>
</evidence>
<protein>
    <recommendedName>
        <fullName evidence="11">23S rRNA (uracil(1939)-C(5))-methyltransferase RlmD</fullName>
        <ecNumber evidence="11">2.1.1.190</ecNumber>
    </recommendedName>
    <alternativeName>
        <fullName evidence="11">23S rRNA(m5U1939)-methyltransferase</fullName>
    </alternativeName>
</protein>
<dbReference type="Pfam" id="PF01938">
    <property type="entry name" value="TRAM"/>
    <property type="match status" value="1"/>
</dbReference>
<comment type="caution">
    <text evidence="15">The sequence shown here is derived from an EMBL/GenBank/DDBJ whole genome shotgun (WGS) entry which is preliminary data.</text>
</comment>
<feature type="binding site" evidence="11">
    <location>
        <position position="87"/>
    </location>
    <ligand>
        <name>[4Fe-4S] cluster</name>
        <dbReference type="ChEBI" id="CHEBI:49883"/>
    </ligand>
</feature>
<name>F9GQ34_HAEHA</name>
<dbReference type="InterPro" id="IPR010280">
    <property type="entry name" value="U5_MeTrfase_fam"/>
</dbReference>
<keyword evidence="3 11" id="KW-0489">Methyltransferase</keyword>
<feature type="binding site" evidence="11">
    <location>
        <position position="348"/>
    </location>
    <ligand>
        <name>S-adenosyl-L-methionine</name>
        <dbReference type="ChEBI" id="CHEBI:59789"/>
    </ligand>
</feature>
<feature type="binding site" evidence="11">
    <location>
        <position position="90"/>
    </location>
    <ligand>
        <name>[4Fe-4S] cluster</name>
        <dbReference type="ChEBI" id="CHEBI:49883"/>
    </ligand>
</feature>
<organism evidence="15 16">
    <name type="scientific">Haemophilus haemolyticus M19501</name>
    <dbReference type="NCBI Taxonomy" id="1028803"/>
    <lineage>
        <taxon>Bacteria</taxon>
        <taxon>Pseudomonadati</taxon>
        <taxon>Pseudomonadota</taxon>
        <taxon>Gammaproteobacteria</taxon>
        <taxon>Pasteurellales</taxon>
        <taxon>Pasteurellaceae</taxon>
        <taxon>Haemophilus</taxon>
    </lineage>
</organism>
<dbReference type="PROSITE" id="PS51687">
    <property type="entry name" value="SAM_MT_RNA_M5U"/>
    <property type="match status" value="1"/>
</dbReference>
<dbReference type="SUPFAM" id="SSF50249">
    <property type="entry name" value="Nucleic acid-binding proteins"/>
    <property type="match status" value="1"/>
</dbReference>
<feature type="binding site" evidence="11">
    <location>
        <position position="168"/>
    </location>
    <ligand>
        <name>[4Fe-4S] cluster</name>
        <dbReference type="ChEBI" id="CHEBI:49883"/>
    </ligand>
</feature>
<dbReference type="HAMAP" id="MF_01010">
    <property type="entry name" value="23SrRNA_methyltr_RlmD"/>
    <property type="match status" value="1"/>
</dbReference>
<dbReference type="Gene3D" id="2.40.50.1070">
    <property type="match status" value="1"/>
</dbReference>
<dbReference type="InterPro" id="IPR001566">
    <property type="entry name" value="23S_rRNA_MeTrfase_RlmD"/>
</dbReference>
<feature type="active site" description="Nucleophile" evidence="11 12">
    <location>
        <position position="395"/>
    </location>
</feature>
<evidence type="ECO:0000256" key="12">
    <source>
        <dbReference type="PROSITE-ProRule" id="PRU01024"/>
    </source>
</evidence>
<dbReference type="NCBIfam" id="NF009639">
    <property type="entry name" value="PRK13168.1"/>
    <property type="match status" value="1"/>
</dbReference>
<reference evidence="15 16" key="1">
    <citation type="journal article" date="2011" name="J. Bacteriol.">
        <title>Genome Sequences for Five Strains of the Emerging Pathogen Haemophilus haemolyticus.</title>
        <authorList>
            <person name="Jordan I.K."/>
            <person name="Conley A.B."/>
            <person name="Antonov I.V."/>
            <person name="Arthur R.A."/>
            <person name="Cook E.D."/>
            <person name="Cooper G.P."/>
            <person name="Jones B.L."/>
            <person name="Knipe K.M."/>
            <person name="Lee K.J."/>
            <person name="Liu X."/>
            <person name="Mitchell G.J."/>
            <person name="Pande P.R."/>
            <person name="Petit R.A."/>
            <person name="Qin S."/>
            <person name="Rajan V.N."/>
            <person name="Sarda S."/>
            <person name="Sebastian A."/>
            <person name="Tang S."/>
            <person name="Thapliyal R."/>
            <person name="Varghese N.J."/>
            <person name="Ye T."/>
            <person name="Katz L.S."/>
            <person name="Wang X."/>
            <person name="Rowe L."/>
            <person name="Frace M."/>
            <person name="Mayer L.W."/>
        </authorList>
    </citation>
    <scope>NUCLEOTIDE SEQUENCE [LARGE SCALE GENOMIC DNA]</scope>
    <source>
        <strain evidence="15 16">M19501</strain>
    </source>
</reference>
<evidence type="ECO:0000256" key="5">
    <source>
        <dbReference type="ARBA" id="ARBA00022691"/>
    </source>
</evidence>
<evidence type="ECO:0000256" key="1">
    <source>
        <dbReference type="ARBA" id="ARBA00022485"/>
    </source>
</evidence>
<evidence type="ECO:0000313" key="16">
    <source>
        <dbReference type="Proteomes" id="UP000003258"/>
    </source>
</evidence>
<feature type="active site" evidence="13">
    <location>
        <position position="395"/>
    </location>
</feature>
<evidence type="ECO:0000256" key="6">
    <source>
        <dbReference type="ARBA" id="ARBA00022723"/>
    </source>
</evidence>
<keyword evidence="7 11" id="KW-0408">Iron</keyword>
<dbReference type="PROSITE" id="PS01231">
    <property type="entry name" value="TRMA_2"/>
    <property type="match status" value="1"/>
</dbReference>
<evidence type="ECO:0000256" key="4">
    <source>
        <dbReference type="ARBA" id="ARBA00022679"/>
    </source>
</evidence>
<keyword evidence="8 11" id="KW-0411">Iron-sulfur</keyword>
<dbReference type="GO" id="GO:0003723">
    <property type="term" value="F:RNA binding"/>
    <property type="evidence" value="ECO:0007669"/>
    <property type="project" value="InterPro"/>
</dbReference>
<dbReference type="Pfam" id="PF05958">
    <property type="entry name" value="tRNA_U5-meth_tr"/>
    <property type="match status" value="1"/>
</dbReference>
<dbReference type="EC" id="2.1.1.190" evidence="11"/>
<dbReference type="InterPro" id="IPR030390">
    <property type="entry name" value="MeTrfase_TrmA_AS"/>
</dbReference>
<dbReference type="PROSITE" id="PS01230">
    <property type="entry name" value="TRMA_1"/>
    <property type="match status" value="1"/>
</dbReference>
<feature type="domain" description="TRAM" evidence="14">
    <location>
        <begin position="8"/>
        <end position="68"/>
    </location>
</feature>
<keyword evidence="6 11" id="KW-0479">Metal-binding</keyword>
<evidence type="ECO:0000313" key="15">
    <source>
        <dbReference type="EMBL" id="EGT75216.1"/>
    </source>
</evidence>
<dbReference type="CDD" id="cd02440">
    <property type="entry name" value="AdoMet_MTases"/>
    <property type="match status" value="1"/>
</dbReference>
<comment type="function">
    <text evidence="10 11">Catalyzes the formation of 5-methyl-uridine at position 1939 (m5U1939) in 23S rRNA.</text>
</comment>
<feature type="binding site" evidence="11 12">
    <location>
        <position position="369"/>
    </location>
    <ligand>
        <name>S-adenosyl-L-methionine</name>
        <dbReference type="ChEBI" id="CHEBI:59789"/>
    </ligand>
</feature>
<dbReference type="Gene3D" id="3.40.50.150">
    <property type="entry name" value="Vaccinia Virus protein VP39"/>
    <property type="match status" value="1"/>
</dbReference>
<keyword evidence="4 11" id="KW-0808">Transferase</keyword>
<dbReference type="PANTHER" id="PTHR11061:SF49">
    <property type="entry name" value="23S RRNA (URACIL(1939)-C(5))-METHYLTRANSFERASE RLMD"/>
    <property type="match status" value="1"/>
</dbReference>
<evidence type="ECO:0000256" key="3">
    <source>
        <dbReference type="ARBA" id="ARBA00022603"/>
    </source>
</evidence>
<dbReference type="FunFam" id="2.40.50.140:FF:000097">
    <property type="entry name" value="23S rRNA (uracil(1939)-C(5))-methyltransferase RlmD"/>
    <property type="match status" value="1"/>
</dbReference>
<feature type="binding site" evidence="11">
    <location>
        <position position="305"/>
    </location>
    <ligand>
        <name>S-adenosyl-L-methionine</name>
        <dbReference type="ChEBI" id="CHEBI:59789"/>
    </ligand>
</feature>
<evidence type="ECO:0000256" key="13">
    <source>
        <dbReference type="PROSITE-ProRule" id="PRU10015"/>
    </source>
</evidence>
<sequence length="530" mass="60619">MVLLYTPKQKTNNVQTVTADILDLDYQGLGVAKINGKTWFIENALPHEKVECRILEDKRQYGHATAKKWLVKSSERLEPKCAHFMRCGGCQGQHIPIEMQRKAKESALFKRLSKLQSEPISFQPMICGDAWAYRRRVRLSLWFNPNTKQIEMGFRQKNTNDLISVQSCEVAEPAINYLLPKLAALLEQFSAPKQLGHIELVAADNGVAMLLRYTKNLAETDRTLLLKFAEQEKLMLFLQSDEGIEQIYGDAPYYQFSDGIKLHFDIRDFIQVNRALNERMVNTALDWLELNQQDCVLDLFCGMGNFTLPLAKRVKSAVGIEGVFEMVQKAEQNAARNQIKNIEFFQADLDQSFVEQPWANQSFNKILLDPPRSGAAFALNALCELKAEKILYVSCNPATLVRDAEILCNFGYKIEKSAVIDMFPHTGHLETVVLLSKLDVDKHIDVEIKLDELDLTSAESKATYAQIKEYILEKFNLKVSTLYIAQIKKKCGIELREHYNKSKKEKQVIPQCTPEKEEAIMDALRHFKMI</sequence>
<dbReference type="FunFam" id="2.40.50.1070:FF:000004">
    <property type="entry name" value="23S rRNA (uracil(1939)-C(5))-methyltransferase RlmD"/>
    <property type="match status" value="1"/>
</dbReference>
<keyword evidence="1 11" id="KW-0004">4Fe-4S</keyword>
<dbReference type="Proteomes" id="UP000003258">
    <property type="component" value="Unassembled WGS sequence"/>
</dbReference>
<evidence type="ECO:0000256" key="7">
    <source>
        <dbReference type="ARBA" id="ARBA00023004"/>
    </source>
</evidence>
<keyword evidence="5 11" id="KW-0949">S-adenosyl-L-methionine</keyword>
<dbReference type="SUPFAM" id="SSF53335">
    <property type="entry name" value="S-adenosyl-L-methionine-dependent methyltransferases"/>
    <property type="match status" value="1"/>
</dbReference>
<evidence type="ECO:0000256" key="9">
    <source>
        <dbReference type="ARBA" id="ARBA00052756"/>
    </source>
</evidence>
<comment type="similarity">
    <text evidence="11">Belongs to the class I-like SAM-binding methyltransferase superfamily. RNA M5U methyltransferase family. RlmD subfamily.</text>
</comment>
<comment type="catalytic activity">
    <reaction evidence="9 11">
        <text>uridine(1939) in 23S rRNA + S-adenosyl-L-methionine = 5-methyluridine(1939) in 23S rRNA + S-adenosyl-L-homocysteine + H(+)</text>
        <dbReference type="Rhea" id="RHEA:42908"/>
        <dbReference type="Rhea" id="RHEA-COMP:10278"/>
        <dbReference type="Rhea" id="RHEA-COMP:10279"/>
        <dbReference type="ChEBI" id="CHEBI:15378"/>
        <dbReference type="ChEBI" id="CHEBI:57856"/>
        <dbReference type="ChEBI" id="CHEBI:59789"/>
        <dbReference type="ChEBI" id="CHEBI:65315"/>
        <dbReference type="ChEBI" id="CHEBI:74447"/>
        <dbReference type="EC" id="2.1.1.190"/>
    </reaction>
</comment>
<dbReference type="GO" id="GO:0070041">
    <property type="term" value="F:rRNA (uridine-C5-)-methyltransferase activity"/>
    <property type="evidence" value="ECO:0007669"/>
    <property type="project" value="UniProtKB-UniRule"/>
</dbReference>
<dbReference type="EMBL" id="AFQO01000010">
    <property type="protein sequence ID" value="EGT75216.1"/>
    <property type="molecule type" value="Genomic_DNA"/>
</dbReference>
<dbReference type="InterPro" id="IPR030391">
    <property type="entry name" value="MeTrfase_TrmA_CS"/>
</dbReference>
<evidence type="ECO:0000256" key="8">
    <source>
        <dbReference type="ARBA" id="ARBA00023014"/>
    </source>
</evidence>
<dbReference type="PANTHER" id="PTHR11061">
    <property type="entry name" value="RNA M5U METHYLTRANSFERASE"/>
    <property type="match status" value="1"/>
</dbReference>
<dbReference type="AlphaFoldDB" id="F9GQ34"/>
<evidence type="ECO:0000256" key="2">
    <source>
        <dbReference type="ARBA" id="ARBA00022552"/>
    </source>
</evidence>
<dbReference type="GO" id="GO:0005506">
    <property type="term" value="F:iron ion binding"/>
    <property type="evidence" value="ECO:0007669"/>
    <property type="project" value="UniProtKB-UniRule"/>
</dbReference>
<keyword evidence="2 11" id="KW-0698">rRNA processing</keyword>
<gene>
    <name evidence="15" type="primary">rumA</name>
    <name evidence="11" type="synonym">rlmD</name>
    <name evidence="15" type="ORF">GG9_1179</name>
</gene>
<proteinExistence type="inferred from homology"/>
<evidence type="ECO:0000259" key="14">
    <source>
        <dbReference type="PROSITE" id="PS50926"/>
    </source>
</evidence>
<dbReference type="NCBIfam" id="TIGR00479">
    <property type="entry name" value="rumA"/>
    <property type="match status" value="1"/>
</dbReference>
<dbReference type="eggNOG" id="COG2265">
    <property type="taxonomic scope" value="Bacteria"/>
</dbReference>
<dbReference type="InterPro" id="IPR029063">
    <property type="entry name" value="SAM-dependent_MTases_sf"/>
</dbReference>
<dbReference type="InterPro" id="IPR012340">
    <property type="entry name" value="NA-bd_OB-fold"/>
</dbReference>
<feature type="binding site" evidence="11">
    <location>
        <position position="81"/>
    </location>
    <ligand>
        <name>[4Fe-4S] cluster</name>
        <dbReference type="ChEBI" id="CHEBI:49883"/>
    </ligand>
</feature>
<dbReference type="InterPro" id="IPR002792">
    <property type="entry name" value="TRAM_dom"/>
</dbReference>
<dbReference type="FunFam" id="3.40.50.150:FF:000009">
    <property type="entry name" value="23S rRNA (Uracil(1939)-C(5))-methyltransferase RlmD"/>
    <property type="match status" value="1"/>
</dbReference>
<dbReference type="PROSITE" id="PS50926">
    <property type="entry name" value="TRAM"/>
    <property type="match status" value="1"/>
</dbReference>
<feature type="binding site" evidence="11 12">
    <location>
        <position position="300"/>
    </location>
    <ligand>
        <name>S-adenosyl-L-methionine</name>
        <dbReference type="ChEBI" id="CHEBI:59789"/>
    </ligand>
</feature>